<dbReference type="RefSeq" id="WP_343948359.1">
    <property type="nucleotide sequence ID" value="NZ_BAAAHQ010000002.1"/>
</dbReference>
<dbReference type="Pfam" id="PF14219">
    <property type="entry name" value="DUF4328"/>
    <property type="match status" value="1"/>
</dbReference>
<comment type="caution">
    <text evidence="3">The sequence shown here is derived from an EMBL/GenBank/DDBJ whole genome shotgun (WGS) entry which is preliminary data.</text>
</comment>
<evidence type="ECO:0000256" key="1">
    <source>
        <dbReference type="SAM" id="Phobius"/>
    </source>
</evidence>
<feature type="transmembrane region" description="Helical" evidence="1">
    <location>
        <begin position="103"/>
        <end position="124"/>
    </location>
</feature>
<accession>A0ABP3Z444</accession>
<keyword evidence="4" id="KW-1185">Reference proteome</keyword>
<keyword evidence="1" id="KW-1133">Transmembrane helix</keyword>
<organism evidence="3 4">
    <name type="scientific">Nonomuraea longicatena</name>
    <dbReference type="NCBI Taxonomy" id="83682"/>
    <lineage>
        <taxon>Bacteria</taxon>
        <taxon>Bacillati</taxon>
        <taxon>Actinomycetota</taxon>
        <taxon>Actinomycetes</taxon>
        <taxon>Streptosporangiales</taxon>
        <taxon>Streptosporangiaceae</taxon>
        <taxon>Nonomuraea</taxon>
    </lineage>
</organism>
<keyword evidence="1" id="KW-0812">Transmembrane</keyword>
<gene>
    <name evidence="3" type="ORF">GCM10009560_08600</name>
</gene>
<keyword evidence="1" id="KW-0472">Membrane</keyword>
<dbReference type="Proteomes" id="UP001501578">
    <property type="component" value="Unassembled WGS sequence"/>
</dbReference>
<dbReference type="EMBL" id="BAAAHQ010000002">
    <property type="protein sequence ID" value="GAA0914803.1"/>
    <property type="molecule type" value="Genomic_DNA"/>
</dbReference>
<evidence type="ECO:0000259" key="2">
    <source>
        <dbReference type="Pfam" id="PF14219"/>
    </source>
</evidence>
<feature type="transmembrane region" description="Helical" evidence="1">
    <location>
        <begin position="14"/>
        <end position="35"/>
    </location>
</feature>
<feature type="transmembrane region" description="Helical" evidence="1">
    <location>
        <begin position="169"/>
        <end position="189"/>
    </location>
</feature>
<feature type="transmembrane region" description="Helical" evidence="1">
    <location>
        <begin position="136"/>
        <end position="157"/>
    </location>
</feature>
<dbReference type="InterPro" id="IPR025565">
    <property type="entry name" value="DUF4328"/>
</dbReference>
<proteinExistence type="predicted"/>
<name>A0ABP3Z444_9ACTN</name>
<sequence length="216" mass="22340">MRAVQTPPTGAASAVYLTLSAQVLSLGALVVFEQVRGQRLAGQIAALGGQARDSEAVVGAVTVFAVLMMLLAGTTVAAAVAYLTWLVRARQANAPTAPAAPALAAWLVPGINLIAPFVVADDVWRGSRPPFDRRGRWLVLLGAWWLSTVASAAMVGFRLLDTSPGELTGLGVAELGVTAVAAALCAITVRDVTGIQRSLRAAPTIRLTTPPEISHA</sequence>
<evidence type="ECO:0000313" key="4">
    <source>
        <dbReference type="Proteomes" id="UP001501578"/>
    </source>
</evidence>
<feature type="transmembrane region" description="Helical" evidence="1">
    <location>
        <begin position="56"/>
        <end position="83"/>
    </location>
</feature>
<feature type="domain" description="DUF4328" evidence="2">
    <location>
        <begin position="52"/>
        <end position="193"/>
    </location>
</feature>
<protein>
    <recommendedName>
        <fullName evidence="2">DUF4328 domain-containing protein</fullName>
    </recommendedName>
</protein>
<reference evidence="4" key="1">
    <citation type="journal article" date="2019" name="Int. J. Syst. Evol. Microbiol.">
        <title>The Global Catalogue of Microorganisms (GCM) 10K type strain sequencing project: providing services to taxonomists for standard genome sequencing and annotation.</title>
        <authorList>
            <consortium name="The Broad Institute Genomics Platform"/>
            <consortium name="The Broad Institute Genome Sequencing Center for Infectious Disease"/>
            <person name="Wu L."/>
            <person name="Ma J."/>
        </authorList>
    </citation>
    <scope>NUCLEOTIDE SEQUENCE [LARGE SCALE GENOMIC DNA]</scope>
    <source>
        <strain evidence="4">JCM 11136</strain>
    </source>
</reference>
<evidence type="ECO:0000313" key="3">
    <source>
        <dbReference type="EMBL" id="GAA0914803.1"/>
    </source>
</evidence>